<feature type="compositionally biased region" description="Polar residues" evidence="1">
    <location>
        <begin position="1102"/>
        <end position="1115"/>
    </location>
</feature>
<proteinExistence type="predicted"/>
<dbReference type="InterPro" id="IPR048536">
    <property type="entry name" value="Rrn6_K-rich"/>
</dbReference>
<keyword evidence="5" id="KW-1185">Reference proteome</keyword>
<comment type="caution">
    <text evidence="4">The sequence shown here is derived from an EMBL/GenBank/DDBJ whole genome shotgun (WGS) entry which is preliminary data.</text>
</comment>
<dbReference type="Pfam" id="PF10214">
    <property type="entry name" value="Rrn6_beta-prop"/>
    <property type="match status" value="1"/>
</dbReference>
<dbReference type="PANTHER" id="PTHR28221:SF2">
    <property type="entry name" value="RNA POLYMERASE I-SPECIFIC TRANSCRIPTION INITIATION FACTOR RRN6"/>
    <property type="match status" value="1"/>
</dbReference>
<evidence type="ECO:0000313" key="4">
    <source>
        <dbReference type="EMBL" id="KAL1894584.1"/>
    </source>
</evidence>
<feature type="region of interest" description="Disordered" evidence="1">
    <location>
        <begin position="903"/>
        <end position="962"/>
    </location>
</feature>
<dbReference type="Proteomes" id="UP001583186">
    <property type="component" value="Unassembled WGS sequence"/>
</dbReference>
<protein>
    <submittedName>
        <fullName evidence="4">Uncharacterized protein</fullName>
    </submittedName>
</protein>
<organism evidence="4 5">
    <name type="scientific">Sporothrix stenoceras</name>
    <dbReference type="NCBI Taxonomy" id="5173"/>
    <lineage>
        <taxon>Eukaryota</taxon>
        <taxon>Fungi</taxon>
        <taxon>Dikarya</taxon>
        <taxon>Ascomycota</taxon>
        <taxon>Pezizomycotina</taxon>
        <taxon>Sordariomycetes</taxon>
        <taxon>Sordariomycetidae</taxon>
        <taxon>Ophiostomatales</taxon>
        <taxon>Ophiostomataceae</taxon>
        <taxon>Sporothrix</taxon>
    </lineage>
</organism>
<accession>A0ABR3Z310</accession>
<dbReference type="EMBL" id="JAWCUI010000032">
    <property type="protein sequence ID" value="KAL1894584.1"/>
    <property type="molecule type" value="Genomic_DNA"/>
</dbReference>
<feature type="compositionally biased region" description="Basic residues" evidence="1">
    <location>
        <begin position="1125"/>
        <end position="1139"/>
    </location>
</feature>
<sequence length="1139" mass="125293">MAERRLPEQPAGAKPLSTGLVRDHRVNDLIFGHVGRLTYVFAGDHNDDDDANNSKASIGKLLTNRLPGSIYTFQEVARFQEWFPPASMDISGIRTVPQMYINKLLTDTPEALEGIAGPLYSGFLQEAQESELFQSPRTRLPLLSYGEITDMSGREPVAHPAMAMPTGQSGHALRVVLARTEDWGWYIDGSATMKLTNVDLEDEGHWCDNALSINQIKFTSGSSYHVHGSGSNIKRPLRWILVQTAAETIIFQPTLHGVPVQKKQCGCDNVMRGLSCITTDPIIRIPIAKTGGRAHCDVAFNPATETKPPQIAIIDEGGQWTIWNITGSKHARKTVLLPFLHAKGAFTDGLSSGPSLLSQDLGHLHRIMWLPKTEEDAPQSNTLLISNATSVSITEVGAKDRLTRTFNAVHSIGVDIIVDIQISPLNTSHVFVLTTTTIFWLDLSPLREALLLRSSSRPSSRPSKTKQPLLLLSCPHLRGPGDKTIKLSLTTVKSDAGDDVAAALVYSMRHPEVAVFWFQQASDGEEPIFQQQVFQVARPRFRGHDGKIKSRMLGQQTMVLLPKKVKVRMVYPKHNGTLGLEYAQKRVTVLQVLTLGADLSLWSTLCASSSAPVPIKLAPFPPVMKRKHSERQGKAEKRKKAGIKHFRNCFVVSDDFDESIVDINPLTGKNGQRGLRSGSTAHNDNNLDRAIEVYNMARVFNLLNKHLDKAAKSAYEATDMVRGFQNPSPLDIIRQILDIATEHGSFAYTTLLNISNYEYILEYGADLTDFSWTQQLADVDIGSIEDSRVSISNQMPEGSAQPGGAATLYDAMAELCLIDRVGDGYGQSEGIARRQGLLAFAAVQLFFSQISMVIMPRQMAFTGSARTTPGFEDGGLSVASTPYSAPFPRSDNESRLRNVISSSPAMSHMREPPSSARGGLPAWLPSSSQDDGLNSACILPSLEGGDEADGQESEQGPQEDPVIARLRQYAKSIRSEPPRKEGELRLLSHWQLGSDPEQFHWVPMGAAGEAEEEMRRQAQEARDRRRKRMEKRAMRDRDRLLMLGGLSGSGMSSPTVPRIQPSSQVLMPSQIMPSQSQTQTQSQMMHHSIMSSQAAFGGPASQVFSSQVMPSSQPTIHIGGPFSQRPKKKKKPKVARGFK</sequence>
<feature type="domain" description="RRN6 beta-propeller" evidence="2">
    <location>
        <begin position="141"/>
        <end position="529"/>
    </location>
</feature>
<dbReference type="InterPro" id="IPR019350">
    <property type="entry name" value="RNA_pol_I-sp_TIF_RRN6-like"/>
</dbReference>
<feature type="domain" description="RRN6 K-rich C-terminal" evidence="3">
    <location>
        <begin position="985"/>
        <end position="1138"/>
    </location>
</feature>
<evidence type="ECO:0000313" key="5">
    <source>
        <dbReference type="Proteomes" id="UP001583186"/>
    </source>
</evidence>
<name>A0ABR3Z310_9PEZI</name>
<feature type="region of interest" description="Disordered" evidence="1">
    <location>
        <begin position="1094"/>
        <end position="1139"/>
    </location>
</feature>
<dbReference type="Pfam" id="PF20639">
    <property type="entry name" value="Rrn6_K-rich"/>
    <property type="match status" value="1"/>
</dbReference>
<evidence type="ECO:0000259" key="2">
    <source>
        <dbReference type="Pfam" id="PF10214"/>
    </source>
</evidence>
<evidence type="ECO:0000256" key="1">
    <source>
        <dbReference type="SAM" id="MobiDB-lite"/>
    </source>
</evidence>
<evidence type="ECO:0000259" key="3">
    <source>
        <dbReference type="Pfam" id="PF20639"/>
    </source>
</evidence>
<gene>
    <name evidence="4" type="ORF">Sste5346_005819</name>
</gene>
<dbReference type="PANTHER" id="PTHR28221">
    <property type="entry name" value="RNA POLYMERASE I-SPECIFIC TRANSCRIPTION INITIATION FACTOR RRN6"/>
    <property type="match status" value="1"/>
</dbReference>
<reference evidence="4 5" key="1">
    <citation type="journal article" date="2024" name="IMA Fungus">
        <title>IMA Genome - F19 : A genome assembly and annotation guide to empower mycologists, including annotated draft genome sequences of Ceratocystis pirilliformis, Diaporthe australafricana, Fusarium ophioides, Paecilomyces lecythidis, and Sporothrix stenoceras.</title>
        <authorList>
            <person name="Aylward J."/>
            <person name="Wilson A.M."/>
            <person name="Visagie C.M."/>
            <person name="Spraker J."/>
            <person name="Barnes I."/>
            <person name="Buitendag C."/>
            <person name="Ceriani C."/>
            <person name="Del Mar Angel L."/>
            <person name="du Plessis D."/>
            <person name="Fuchs T."/>
            <person name="Gasser K."/>
            <person name="Kramer D."/>
            <person name="Li W."/>
            <person name="Munsamy K."/>
            <person name="Piso A."/>
            <person name="Price J.L."/>
            <person name="Sonnekus B."/>
            <person name="Thomas C."/>
            <person name="van der Nest A."/>
            <person name="van Dijk A."/>
            <person name="van Heerden A."/>
            <person name="van Vuuren N."/>
            <person name="Yilmaz N."/>
            <person name="Duong T.A."/>
            <person name="van der Merwe N.A."/>
            <person name="Wingfield M.J."/>
            <person name="Wingfield B.D."/>
        </authorList>
    </citation>
    <scope>NUCLEOTIDE SEQUENCE [LARGE SCALE GENOMIC DNA]</scope>
    <source>
        <strain evidence="4 5">CMW 5346</strain>
    </source>
</reference>
<dbReference type="InterPro" id="IPR048535">
    <property type="entry name" value="RRN6_beta-prop"/>
</dbReference>